<gene>
    <name evidence="1" type="ORF">T10_13581</name>
</gene>
<protein>
    <submittedName>
        <fullName evidence="1">Uncharacterized protein</fullName>
    </submittedName>
</protein>
<reference evidence="1 2" key="1">
    <citation type="submission" date="2015-01" db="EMBL/GenBank/DDBJ databases">
        <title>Evolution of Trichinella species and genotypes.</title>
        <authorList>
            <person name="Korhonen P.K."/>
            <person name="Edoardo P."/>
            <person name="Giuseppe L.R."/>
            <person name="Gasser R.B."/>
        </authorList>
    </citation>
    <scope>NUCLEOTIDE SEQUENCE [LARGE SCALE GENOMIC DNA]</scope>
    <source>
        <strain evidence="1">ISS1980</strain>
    </source>
</reference>
<organism evidence="1 2">
    <name type="scientific">Trichinella papuae</name>
    <dbReference type="NCBI Taxonomy" id="268474"/>
    <lineage>
        <taxon>Eukaryota</taxon>
        <taxon>Metazoa</taxon>
        <taxon>Ecdysozoa</taxon>
        <taxon>Nematoda</taxon>
        <taxon>Enoplea</taxon>
        <taxon>Dorylaimia</taxon>
        <taxon>Trichinellida</taxon>
        <taxon>Trichinellidae</taxon>
        <taxon>Trichinella</taxon>
    </lineage>
</organism>
<sequence>MSGEKEKNGDADDTKLNCREKVCLIICGSLFSNSSCYLRNQTWNSRHSVYYATLLALISLKWQRLLTLSIIFFSGTFKKHQRHPKYVSLASAEKHWILSAAPFI</sequence>
<dbReference type="AlphaFoldDB" id="A0A0V1M432"/>
<comment type="caution">
    <text evidence="1">The sequence shown here is derived from an EMBL/GenBank/DDBJ whole genome shotgun (WGS) entry which is preliminary data.</text>
</comment>
<dbReference type="EMBL" id="JYDO01000248">
    <property type="protein sequence ID" value="KRZ66362.1"/>
    <property type="molecule type" value="Genomic_DNA"/>
</dbReference>
<evidence type="ECO:0000313" key="1">
    <source>
        <dbReference type="EMBL" id="KRZ66362.1"/>
    </source>
</evidence>
<keyword evidence="2" id="KW-1185">Reference proteome</keyword>
<accession>A0A0V1M432</accession>
<proteinExistence type="predicted"/>
<name>A0A0V1M432_9BILA</name>
<dbReference type="Proteomes" id="UP000054843">
    <property type="component" value="Unassembled WGS sequence"/>
</dbReference>
<evidence type="ECO:0000313" key="2">
    <source>
        <dbReference type="Proteomes" id="UP000054843"/>
    </source>
</evidence>